<evidence type="ECO:0000313" key="3">
    <source>
        <dbReference type="Proteomes" id="UP000315295"/>
    </source>
</evidence>
<name>A0A540LZC8_MALBA</name>
<dbReference type="Proteomes" id="UP000315295">
    <property type="component" value="Unassembled WGS sequence"/>
</dbReference>
<dbReference type="EMBL" id="VIEB01000413">
    <property type="protein sequence ID" value="TQD91612.1"/>
    <property type="molecule type" value="Genomic_DNA"/>
</dbReference>
<protein>
    <recommendedName>
        <fullName evidence="1">Protein kinase domain-containing protein</fullName>
    </recommendedName>
</protein>
<dbReference type="PROSITE" id="PS50011">
    <property type="entry name" value="PROTEIN_KINASE_DOM"/>
    <property type="match status" value="1"/>
</dbReference>
<feature type="domain" description="Protein kinase" evidence="1">
    <location>
        <begin position="83"/>
        <end position="284"/>
    </location>
</feature>
<accession>A0A540LZC8</accession>
<dbReference type="GO" id="GO:0010506">
    <property type="term" value="P:regulation of autophagy"/>
    <property type="evidence" value="ECO:0007669"/>
    <property type="project" value="InterPro"/>
</dbReference>
<gene>
    <name evidence="2" type="ORF">C1H46_022795</name>
</gene>
<reference evidence="2 3" key="1">
    <citation type="journal article" date="2019" name="G3 (Bethesda)">
        <title>Sequencing of a Wild Apple (Malus baccata) Genome Unravels the Differences Between Cultivated and Wild Apple Species Regarding Disease Resistance and Cold Tolerance.</title>
        <authorList>
            <person name="Chen X."/>
        </authorList>
    </citation>
    <scope>NUCLEOTIDE SEQUENCE [LARGE SCALE GENOMIC DNA]</scope>
    <source>
        <strain evidence="3">cv. Shandingzi</strain>
        <tissue evidence="2">Leaves</tissue>
    </source>
</reference>
<sequence>MQKSLFCRGCQSPTPWKASGEKLGHTFLCKSCVLPDGGRDDDDKSASNSEQSATAFNNRIGSSLLDRQSQRFRIFITSVVGDYLVGRQIGSVSFLVVWHARLRVHGTEVAIKEIATGWLNKKLQESLMSEIFILKKINHPNIIRLHDIIKVPRKINLVLEYCRGGDLSMYIQRHGKVLEALAEHFMQQLVARLQMFRDNNLIHRDLMPQNLLLSTNDNNSVLKIADLGFTRSLQPQGLAETLCGSPLYMAPEIMQPQKYDAKVDLWSVGAILFQLVTGRTSLMY</sequence>
<dbReference type="Gene3D" id="1.10.510.10">
    <property type="entry name" value="Transferase(Phosphotransferase) domain 1"/>
    <property type="match status" value="1"/>
</dbReference>
<proteinExistence type="predicted"/>
<dbReference type="PANTHER" id="PTHR24348">
    <property type="entry name" value="SERINE/THREONINE-PROTEIN KINASE UNC-51-RELATED"/>
    <property type="match status" value="1"/>
</dbReference>
<evidence type="ECO:0000259" key="1">
    <source>
        <dbReference type="PROSITE" id="PS50011"/>
    </source>
</evidence>
<dbReference type="InterPro" id="IPR011009">
    <property type="entry name" value="Kinase-like_dom_sf"/>
</dbReference>
<dbReference type="InterPro" id="IPR000719">
    <property type="entry name" value="Prot_kinase_dom"/>
</dbReference>
<dbReference type="GO" id="GO:0005524">
    <property type="term" value="F:ATP binding"/>
    <property type="evidence" value="ECO:0007669"/>
    <property type="project" value="InterPro"/>
</dbReference>
<dbReference type="AlphaFoldDB" id="A0A540LZC8"/>
<dbReference type="PANTHER" id="PTHR24348:SF68">
    <property type="entry name" value="SERINE_THREONINE-PROTEIN KINASE ATG1C"/>
    <property type="match status" value="1"/>
</dbReference>
<dbReference type="InterPro" id="IPR045269">
    <property type="entry name" value="Atg1-like"/>
</dbReference>
<dbReference type="Pfam" id="PF00069">
    <property type="entry name" value="Pkinase"/>
    <property type="match status" value="1"/>
</dbReference>
<keyword evidence="3" id="KW-1185">Reference proteome</keyword>
<organism evidence="2 3">
    <name type="scientific">Malus baccata</name>
    <name type="common">Siberian crab apple</name>
    <name type="synonym">Pyrus baccata</name>
    <dbReference type="NCBI Taxonomy" id="106549"/>
    <lineage>
        <taxon>Eukaryota</taxon>
        <taxon>Viridiplantae</taxon>
        <taxon>Streptophyta</taxon>
        <taxon>Embryophyta</taxon>
        <taxon>Tracheophyta</taxon>
        <taxon>Spermatophyta</taxon>
        <taxon>Magnoliopsida</taxon>
        <taxon>eudicotyledons</taxon>
        <taxon>Gunneridae</taxon>
        <taxon>Pentapetalae</taxon>
        <taxon>rosids</taxon>
        <taxon>fabids</taxon>
        <taxon>Rosales</taxon>
        <taxon>Rosaceae</taxon>
        <taxon>Amygdaloideae</taxon>
        <taxon>Maleae</taxon>
        <taxon>Malus</taxon>
    </lineage>
</organism>
<comment type="caution">
    <text evidence="2">The sequence shown here is derived from an EMBL/GenBank/DDBJ whole genome shotgun (WGS) entry which is preliminary data.</text>
</comment>
<dbReference type="STRING" id="106549.A0A540LZC8"/>
<dbReference type="GO" id="GO:0005737">
    <property type="term" value="C:cytoplasm"/>
    <property type="evidence" value="ECO:0007669"/>
    <property type="project" value="TreeGrafter"/>
</dbReference>
<dbReference type="SUPFAM" id="SSF56112">
    <property type="entry name" value="Protein kinase-like (PK-like)"/>
    <property type="match status" value="1"/>
</dbReference>
<dbReference type="GO" id="GO:0004674">
    <property type="term" value="F:protein serine/threonine kinase activity"/>
    <property type="evidence" value="ECO:0007669"/>
    <property type="project" value="InterPro"/>
</dbReference>
<evidence type="ECO:0000313" key="2">
    <source>
        <dbReference type="EMBL" id="TQD91612.1"/>
    </source>
</evidence>